<keyword evidence="8" id="KW-1185">Reference proteome</keyword>
<dbReference type="InterPro" id="IPR049169">
    <property type="entry name" value="Glyco_hydro_120_ins"/>
</dbReference>
<dbReference type="GO" id="GO:0016837">
    <property type="term" value="F:carbon-oxygen lyase activity, acting on polysaccharides"/>
    <property type="evidence" value="ECO:0007669"/>
    <property type="project" value="TreeGrafter"/>
</dbReference>
<accession>A0A1G6IQE6</accession>
<evidence type="ECO:0000259" key="6">
    <source>
        <dbReference type="Pfam" id="PF21258"/>
    </source>
</evidence>
<feature type="domain" description="DUF1565" evidence="4">
    <location>
        <begin position="8"/>
        <end position="46"/>
    </location>
</feature>
<protein>
    <recommendedName>
        <fullName evidence="9">Right handed beta helix region</fullName>
    </recommendedName>
</protein>
<dbReference type="Pfam" id="PF13229">
    <property type="entry name" value="Beta_helix"/>
    <property type="match status" value="1"/>
</dbReference>
<dbReference type="Pfam" id="PF07602">
    <property type="entry name" value="DUF1565"/>
    <property type="match status" value="1"/>
</dbReference>
<organism evidence="7 8">
    <name type="scientific">Pelagirhabdus alkalitolerans</name>
    <dbReference type="NCBI Taxonomy" id="1612202"/>
    <lineage>
        <taxon>Bacteria</taxon>
        <taxon>Bacillati</taxon>
        <taxon>Bacillota</taxon>
        <taxon>Bacilli</taxon>
        <taxon>Bacillales</taxon>
        <taxon>Bacillaceae</taxon>
        <taxon>Pelagirhabdus</taxon>
    </lineage>
</organism>
<evidence type="ECO:0000256" key="2">
    <source>
        <dbReference type="ARBA" id="ARBA00022525"/>
    </source>
</evidence>
<feature type="domain" description="Glycoside hydrolase 120 insertion" evidence="6">
    <location>
        <begin position="78"/>
        <end position="187"/>
    </location>
</feature>
<dbReference type="InterPro" id="IPR039448">
    <property type="entry name" value="Beta_helix"/>
</dbReference>
<dbReference type="Pfam" id="PF21258">
    <property type="entry name" value="Glyco_hydro_120_ins"/>
    <property type="match status" value="1"/>
</dbReference>
<evidence type="ECO:0000313" key="8">
    <source>
        <dbReference type="Proteomes" id="UP000242949"/>
    </source>
</evidence>
<evidence type="ECO:0008006" key="9">
    <source>
        <dbReference type="Google" id="ProtNLM"/>
    </source>
</evidence>
<dbReference type="InterPro" id="IPR052052">
    <property type="entry name" value="Polysaccharide_Lyase_9"/>
</dbReference>
<reference evidence="8" key="1">
    <citation type="submission" date="2016-09" db="EMBL/GenBank/DDBJ databases">
        <authorList>
            <person name="Varghese N."/>
            <person name="Submissions S."/>
        </authorList>
    </citation>
    <scope>NUCLEOTIDE SEQUENCE [LARGE SCALE GENOMIC DNA]</scope>
    <source>
        <strain evidence="8">S5</strain>
    </source>
</reference>
<dbReference type="RefSeq" id="WP_176759242.1">
    <property type="nucleotide sequence ID" value="NZ_FMYI01000004.1"/>
</dbReference>
<dbReference type="GO" id="GO:0005576">
    <property type="term" value="C:extracellular region"/>
    <property type="evidence" value="ECO:0007669"/>
    <property type="project" value="UniProtKB-SubCell"/>
</dbReference>
<gene>
    <name evidence="7" type="ORF">SAMN05421734_104107</name>
</gene>
<dbReference type="InterPro" id="IPR011459">
    <property type="entry name" value="DUF1565"/>
</dbReference>
<dbReference type="Proteomes" id="UP000242949">
    <property type="component" value="Unassembled WGS sequence"/>
</dbReference>
<evidence type="ECO:0000259" key="5">
    <source>
        <dbReference type="Pfam" id="PF13229"/>
    </source>
</evidence>
<dbReference type="InterPro" id="IPR011050">
    <property type="entry name" value="Pectin_lyase_fold/virulence"/>
</dbReference>
<dbReference type="STRING" id="1612202.SAMN05421734_104107"/>
<proteinExistence type="predicted"/>
<evidence type="ECO:0000256" key="3">
    <source>
        <dbReference type="ARBA" id="ARBA00022729"/>
    </source>
</evidence>
<dbReference type="Gene3D" id="2.160.20.10">
    <property type="entry name" value="Single-stranded right-handed beta-helix, Pectin lyase-like"/>
    <property type="match status" value="1"/>
</dbReference>
<keyword evidence="2" id="KW-0964">Secreted</keyword>
<comment type="subcellular location">
    <subcellularLocation>
        <location evidence="1">Secreted</location>
    </subcellularLocation>
</comment>
<keyword evidence="3" id="KW-0732">Signal</keyword>
<dbReference type="InterPro" id="IPR012334">
    <property type="entry name" value="Pectin_lyas_fold"/>
</dbReference>
<dbReference type="InterPro" id="IPR013780">
    <property type="entry name" value="Glyco_hydro_b"/>
</dbReference>
<evidence type="ECO:0000259" key="4">
    <source>
        <dbReference type="Pfam" id="PF07602"/>
    </source>
</evidence>
<dbReference type="EMBL" id="FMYI01000004">
    <property type="protein sequence ID" value="SDC08661.1"/>
    <property type="molecule type" value="Genomic_DNA"/>
</dbReference>
<dbReference type="PANTHER" id="PTHR40088">
    <property type="entry name" value="PECTATE LYASE (EUROFUNG)"/>
    <property type="match status" value="1"/>
</dbReference>
<dbReference type="SUPFAM" id="SSF51126">
    <property type="entry name" value="Pectin lyase-like"/>
    <property type="match status" value="1"/>
</dbReference>
<sequence length="674" mass="75720">MNYYVSTKGNDQAKGNQDQPFRTISQAAALAMPGDTVTVHSGIYREWVNPAHGGTKEHRIIYKSAGDGEVIITGAERISDWEAEGDNVWCAEIPNSLFSVRNPFEVELSGDWLFDGALTVHLGDVYLDGKSLYECDHIDKVHNPEIWSESQYPEDSLLKWYAEVGSTTTKIWANFGDRDPREENVEINVRPYCFWPEKPGLNYITVSGFTLRQASPQWAPPTDYQEGLIGPHWSKGWIIENNMISESKNVGISLGTKIGTGHAKYSGKHPKGGTQREQEVILRALRSGWHKDNIGSHIIRGNVIHDCEQAGIAGHMGCAFSHISRNRIYNIHHKKLRHGAEVGGIKLHAPLDTQISENTIYSCYRGVWLDWQAQGTRISRNLFLDNLSEDFFVEVCHGPYMADHNLFLSPVNFRNMAQGGAFVHNLFAGQFVVRSEINRITPYHFPHETAMAGYSNITGGDDRYYNNIFLREGDTNKEPVPITFFEHLPLKDRDEIDDDGKTAMDGVPDDAICHLHPVGLGSYNKHSNVQDKQWWEYTKEEIKELGDAAKDFFIGNAVLPVAMGGNLHLNEAVPSTHEPGAKVYEQKGINVTIDPEKGKVRVQINKPEWLKGASPMLITTDLLGKTYHADMKHEKPDSTPYRFDTDFFGNKRPDADVTPGPFEVSKNGVVDFDI</sequence>
<dbReference type="AlphaFoldDB" id="A0A1G6IQE6"/>
<feature type="domain" description="Right handed beta helix" evidence="5">
    <location>
        <begin position="295"/>
        <end position="397"/>
    </location>
</feature>
<dbReference type="Gene3D" id="2.60.40.1180">
    <property type="entry name" value="Golgi alpha-mannosidase II"/>
    <property type="match status" value="1"/>
</dbReference>
<evidence type="ECO:0000256" key="1">
    <source>
        <dbReference type="ARBA" id="ARBA00004613"/>
    </source>
</evidence>
<evidence type="ECO:0000313" key="7">
    <source>
        <dbReference type="EMBL" id="SDC08661.1"/>
    </source>
</evidence>
<dbReference type="PANTHER" id="PTHR40088:SF2">
    <property type="entry name" value="SECRETED SUGAR HYDROLASE"/>
    <property type="match status" value="1"/>
</dbReference>
<name>A0A1G6IQE6_9BACI</name>